<feature type="compositionally biased region" description="Basic and acidic residues" evidence="1">
    <location>
        <begin position="624"/>
        <end position="639"/>
    </location>
</feature>
<evidence type="ECO:0000313" key="4">
    <source>
        <dbReference type="Proteomes" id="UP000092583"/>
    </source>
</evidence>
<dbReference type="InterPro" id="IPR001202">
    <property type="entry name" value="WW_dom"/>
</dbReference>
<feature type="compositionally biased region" description="Low complexity" evidence="1">
    <location>
        <begin position="296"/>
        <end position="306"/>
    </location>
</feature>
<dbReference type="STRING" id="1331196.A0A1B9ITD1"/>
<dbReference type="Gene3D" id="2.20.70.10">
    <property type="match status" value="1"/>
</dbReference>
<dbReference type="SMART" id="SM00456">
    <property type="entry name" value="WW"/>
    <property type="match status" value="1"/>
</dbReference>
<sequence length="639" mass="70533">MAEEEVDWDDDWRGAGQPHPEISGNENGDENENGNGKDDDAVISLDGDGVEEVAEVEPTPSRNKVPPTGPRRGTNAAPENKIENGGSSPLPPGWTAIMSKSHNRHFFFHKESNTTVWEKPSNTNSTTQDQEQVQPQSPPLATTQENVPGTIEEPQTQDVSLAGQVQNNSSGNNVSSAHNSRLSKQPPSGPARRDLPSQQDVRGVEGKPHYDKYWAQRDTSSHPSQQSQTQDRRRPRDLSPGVNRTGYDSRQGDRDYKRFKGDDERRAGPGEIRRQHGPPPMTTSNSRPADVRDSRSSQAPPSSAPADDPRTRPYNGAYVPPVVKYSNQTRPRSPSPPPRGSSAPYRPPPSSRYSRDSRGPPRDEVYSRSPLPPPSRGHDYPSYPSRGPHRPPAVDEAEIERAKIREEARKAQEKLEFLKQAEARLEREMSEKRNDPYTSRGPGPRRGGPPYDSRSGPPSSYDQDRRPYPPREHSSRPPEPSRYDREPSYGSSRGYDSRPLPASRGVYAESTRGGYDDRSTRGGYGYDTRPPRGASPPPFSGRPRSPPPPSGGRYSDSRRSPPPPSFASRLGPRSDHGYGGGDRDLASRLGPGRGRGNELAAEPMSDRRSPPPPLSYRGAGARPLAERMSIDRDRERGGR</sequence>
<feature type="compositionally biased region" description="Basic and acidic residues" evidence="1">
    <location>
        <begin position="572"/>
        <end position="586"/>
    </location>
</feature>
<dbReference type="OrthoDB" id="2576595at2759"/>
<feature type="compositionally biased region" description="Pro residues" evidence="1">
    <location>
        <begin position="533"/>
        <end position="550"/>
    </location>
</feature>
<feature type="compositionally biased region" description="Basic and acidic residues" evidence="1">
    <location>
        <begin position="421"/>
        <end position="435"/>
    </location>
</feature>
<feature type="region of interest" description="Disordered" evidence="1">
    <location>
        <begin position="111"/>
        <end position="405"/>
    </location>
</feature>
<feature type="compositionally biased region" description="Basic and acidic residues" evidence="1">
    <location>
        <begin position="462"/>
        <end position="487"/>
    </location>
</feature>
<feature type="compositionally biased region" description="Low complexity" evidence="1">
    <location>
        <begin position="448"/>
        <end position="461"/>
    </location>
</feature>
<feature type="region of interest" description="Disordered" evidence="1">
    <location>
        <begin position="421"/>
        <end position="639"/>
    </location>
</feature>
<reference evidence="3 4" key="1">
    <citation type="submission" date="2013-07" db="EMBL/GenBank/DDBJ databases">
        <title>The Genome Sequence of Kwoniella mangroviensis CBS10435.</title>
        <authorList>
            <consortium name="The Broad Institute Genome Sequencing Platform"/>
            <person name="Cuomo C."/>
            <person name="Litvintseva A."/>
            <person name="Chen Y."/>
            <person name="Heitman J."/>
            <person name="Sun S."/>
            <person name="Springer D."/>
            <person name="Dromer F."/>
            <person name="Young S.K."/>
            <person name="Zeng Q."/>
            <person name="Gargeya S."/>
            <person name="Fitzgerald M."/>
            <person name="Abouelleil A."/>
            <person name="Alvarado L."/>
            <person name="Berlin A.M."/>
            <person name="Chapman S.B."/>
            <person name="Dewar J."/>
            <person name="Goldberg J."/>
            <person name="Griggs A."/>
            <person name="Gujja S."/>
            <person name="Hansen M."/>
            <person name="Howarth C."/>
            <person name="Imamovic A."/>
            <person name="Larimer J."/>
            <person name="McCowan C."/>
            <person name="Murphy C."/>
            <person name="Pearson M."/>
            <person name="Priest M."/>
            <person name="Roberts A."/>
            <person name="Saif S."/>
            <person name="Shea T."/>
            <person name="Sykes S."/>
            <person name="Wortman J."/>
            <person name="Nusbaum C."/>
            <person name="Birren B."/>
        </authorList>
    </citation>
    <scope>NUCLEOTIDE SEQUENCE [LARGE SCALE GENOMIC DNA]</scope>
    <source>
        <strain evidence="3 4">CBS 10435</strain>
    </source>
</reference>
<dbReference type="AlphaFoldDB" id="A0A1B9ITD1"/>
<evidence type="ECO:0000256" key="1">
    <source>
        <dbReference type="SAM" id="MobiDB-lite"/>
    </source>
</evidence>
<feature type="compositionally biased region" description="Basic and acidic residues" evidence="1">
    <location>
        <begin position="202"/>
        <end position="215"/>
    </location>
</feature>
<dbReference type="CDD" id="cd00201">
    <property type="entry name" value="WW"/>
    <property type="match status" value="1"/>
</dbReference>
<name>A0A1B9ITD1_9TREE</name>
<reference evidence="4" key="2">
    <citation type="submission" date="2013-12" db="EMBL/GenBank/DDBJ databases">
        <title>Evolution of pathogenesis and genome organization in the Tremellales.</title>
        <authorList>
            <person name="Cuomo C."/>
            <person name="Litvintseva A."/>
            <person name="Heitman J."/>
            <person name="Chen Y."/>
            <person name="Sun S."/>
            <person name="Springer D."/>
            <person name="Dromer F."/>
            <person name="Young S."/>
            <person name="Zeng Q."/>
            <person name="Chapman S."/>
            <person name="Gujja S."/>
            <person name="Saif S."/>
            <person name="Birren B."/>
        </authorList>
    </citation>
    <scope>NUCLEOTIDE SEQUENCE [LARGE SCALE GENOMIC DNA]</scope>
    <source>
        <strain evidence="4">CBS 10435</strain>
    </source>
</reference>
<dbReference type="PROSITE" id="PS50020">
    <property type="entry name" value="WW_DOMAIN_2"/>
    <property type="match status" value="1"/>
</dbReference>
<dbReference type="SUPFAM" id="SSF51045">
    <property type="entry name" value="WW domain"/>
    <property type="match status" value="1"/>
</dbReference>
<feature type="compositionally biased region" description="Polar residues" evidence="1">
    <location>
        <begin position="113"/>
        <end position="159"/>
    </location>
</feature>
<gene>
    <name evidence="3" type="ORF">L486_03279</name>
</gene>
<feature type="compositionally biased region" description="Pro residues" evidence="1">
    <location>
        <begin position="333"/>
        <end position="350"/>
    </location>
</feature>
<dbReference type="Pfam" id="PF00397">
    <property type="entry name" value="WW"/>
    <property type="match status" value="1"/>
</dbReference>
<feature type="compositionally biased region" description="Acidic residues" evidence="1">
    <location>
        <begin position="1"/>
        <end position="10"/>
    </location>
</feature>
<organism evidence="3 4">
    <name type="scientific">Kwoniella mangroviensis CBS 10435</name>
    <dbReference type="NCBI Taxonomy" id="1331196"/>
    <lineage>
        <taxon>Eukaryota</taxon>
        <taxon>Fungi</taxon>
        <taxon>Dikarya</taxon>
        <taxon>Basidiomycota</taxon>
        <taxon>Agaricomycotina</taxon>
        <taxon>Tremellomycetes</taxon>
        <taxon>Tremellales</taxon>
        <taxon>Cryptococcaceae</taxon>
        <taxon>Kwoniella</taxon>
    </lineage>
</organism>
<dbReference type="Proteomes" id="UP000092583">
    <property type="component" value="Unassembled WGS sequence"/>
</dbReference>
<accession>A0A1B9ITD1</accession>
<proteinExistence type="predicted"/>
<dbReference type="EMBL" id="KI669461">
    <property type="protein sequence ID" value="OCF58789.1"/>
    <property type="molecule type" value="Genomic_DNA"/>
</dbReference>
<feature type="compositionally biased region" description="Low complexity" evidence="1">
    <location>
        <begin position="162"/>
        <end position="180"/>
    </location>
</feature>
<feature type="region of interest" description="Disordered" evidence="1">
    <location>
        <begin position="1"/>
        <end position="97"/>
    </location>
</feature>
<evidence type="ECO:0000313" key="3">
    <source>
        <dbReference type="EMBL" id="OCF58789.1"/>
    </source>
</evidence>
<evidence type="ECO:0000259" key="2">
    <source>
        <dbReference type="PROSITE" id="PS50020"/>
    </source>
</evidence>
<feature type="compositionally biased region" description="Basic and acidic residues" evidence="1">
    <location>
        <begin position="250"/>
        <end position="274"/>
    </location>
</feature>
<dbReference type="InterPro" id="IPR036020">
    <property type="entry name" value="WW_dom_sf"/>
</dbReference>
<keyword evidence="4" id="KW-1185">Reference proteome</keyword>
<feature type="domain" description="WW" evidence="2">
    <location>
        <begin position="88"/>
        <end position="122"/>
    </location>
</feature>
<protein>
    <recommendedName>
        <fullName evidence="2">WW domain-containing protein</fullName>
    </recommendedName>
</protein>
<feature type="compositionally biased region" description="Basic and acidic residues" evidence="1">
    <location>
        <begin position="353"/>
        <end position="366"/>
    </location>
</feature>